<evidence type="ECO:0000313" key="4">
    <source>
        <dbReference type="EMBL" id="RLQ21840.1"/>
    </source>
</evidence>
<evidence type="ECO:0000256" key="1">
    <source>
        <dbReference type="ARBA" id="ARBA00023002"/>
    </source>
</evidence>
<protein>
    <submittedName>
        <fullName evidence="4">Gfo/Idh/MocA family oxidoreductase</fullName>
    </submittedName>
</protein>
<feature type="domain" description="GFO/IDH/MocA-like oxidoreductase" evidence="3">
    <location>
        <begin position="128"/>
        <end position="253"/>
    </location>
</feature>
<accession>A0A3L7DZ68</accession>
<dbReference type="Gene3D" id="3.40.50.720">
    <property type="entry name" value="NAD(P)-binding Rossmann-like Domain"/>
    <property type="match status" value="1"/>
</dbReference>
<evidence type="ECO:0000313" key="5">
    <source>
        <dbReference type="Proteomes" id="UP000265509"/>
    </source>
</evidence>
<dbReference type="PANTHER" id="PTHR43818:SF11">
    <property type="entry name" value="BCDNA.GH03377"/>
    <property type="match status" value="1"/>
</dbReference>
<dbReference type="PANTHER" id="PTHR43818">
    <property type="entry name" value="BCDNA.GH03377"/>
    <property type="match status" value="1"/>
</dbReference>
<sequence length="363" mass="39310">MGRTHALAAHTAKLVFPSSAELQCELLADFDASRAAEQAALLGFRRSTGDWREVVADPRIDIVDVCTPNHLHYPMAKAALEQGKHVFCEKPLALGADESRELATLAAARGCITMVGFNYVKNPVISIAKELIDRGEIGQVRHVRGTHVEDYLADPLRDGGWRTRRSLAGLGALGDLCHILSLTQRLVGEPTEVCADFQTVIPERPDGPVENEDQMHALLRFECGAIGTIECSRIAWGRKNGLTLEISGSAGSLFFDQERQNELWLYHADGEAPQGFRRILLGNDQPDYAAFCPASGHGLGFNDLKVIEMRDLVAAVAIGAPAWPDFAAAARIDAVTAAMVESCRKGGWVNVAGAVTGNTRRDC</sequence>
<dbReference type="EMBL" id="QRAN01000010">
    <property type="protein sequence ID" value="RLQ21840.1"/>
    <property type="molecule type" value="Genomic_DNA"/>
</dbReference>
<proteinExistence type="predicted"/>
<dbReference type="SUPFAM" id="SSF55347">
    <property type="entry name" value="Glyceraldehyde-3-phosphate dehydrogenase-like, C-terminal domain"/>
    <property type="match status" value="1"/>
</dbReference>
<keyword evidence="1" id="KW-0560">Oxidoreductase</keyword>
<dbReference type="Gene3D" id="3.30.360.10">
    <property type="entry name" value="Dihydrodipicolinate Reductase, domain 2"/>
    <property type="match status" value="1"/>
</dbReference>
<dbReference type="Proteomes" id="UP000265509">
    <property type="component" value="Unassembled WGS sequence"/>
</dbReference>
<dbReference type="SUPFAM" id="SSF51735">
    <property type="entry name" value="NAD(P)-binding Rossmann-fold domains"/>
    <property type="match status" value="1"/>
</dbReference>
<reference evidence="4 5" key="1">
    <citation type="submission" date="2018-07" db="EMBL/GenBank/DDBJ databases">
        <title>Halioglobus sp. genome submission.</title>
        <authorList>
            <person name="Ye M.-Q."/>
            <person name="Du Z.-J."/>
        </authorList>
    </citation>
    <scope>NUCLEOTIDE SEQUENCE [LARGE SCALE GENOMIC DNA]</scope>
    <source>
        <strain evidence="4 5">U0301</strain>
    </source>
</reference>
<dbReference type="InterPro" id="IPR050463">
    <property type="entry name" value="Gfo/Idh/MocA_oxidrdct_glycsds"/>
</dbReference>
<organism evidence="4 5">
    <name type="scientific">Seongchinamella sediminis</name>
    <dbReference type="NCBI Taxonomy" id="2283635"/>
    <lineage>
        <taxon>Bacteria</taxon>
        <taxon>Pseudomonadati</taxon>
        <taxon>Pseudomonadota</taxon>
        <taxon>Gammaproteobacteria</taxon>
        <taxon>Cellvibrionales</taxon>
        <taxon>Halieaceae</taxon>
        <taxon>Seongchinamella</taxon>
    </lineage>
</organism>
<gene>
    <name evidence="4" type="ORF">DWB85_10650</name>
</gene>
<evidence type="ECO:0000259" key="2">
    <source>
        <dbReference type="Pfam" id="PF01408"/>
    </source>
</evidence>
<comment type="caution">
    <text evidence="4">The sequence shown here is derived from an EMBL/GenBank/DDBJ whole genome shotgun (WGS) entry which is preliminary data.</text>
</comment>
<dbReference type="Pfam" id="PF01408">
    <property type="entry name" value="GFO_IDH_MocA"/>
    <property type="match status" value="1"/>
</dbReference>
<dbReference type="InterPro" id="IPR036291">
    <property type="entry name" value="NAD(P)-bd_dom_sf"/>
</dbReference>
<dbReference type="GO" id="GO:0016491">
    <property type="term" value="F:oxidoreductase activity"/>
    <property type="evidence" value="ECO:0007669"/>
    <property type="project" value="UniProtKB-KW"/>
</dbReference>
<dbReference type="InterPro" id="IPR055170">
    <property type="entry name" value="GFO_IDH_MocA-like_dom"/>
</dbReference>
<dbReference type="AlphaFoldDB" id="A0A3L7DZ68"/>
<evidence type="ECO:0000259" key="3">
    <source>
        <dbReference type="Pfam" id="PF22725"/>
    </source>
</evidence>
<dbReference type="GO" id="GO:0000166">
    <property type="term" value="F:nucleotide binding"/>
    <property type="evidence" value="ECO:0007669"/>
    <property type="project" value="InterPro"/>
</dbReference>
<name>A0A3L7DZ68_9GAMM</name>
<feature type="domain" description="Gfo/Idh/MocA-like oxidoreductase N-terminal" evidence="2">
    <location>
        <begin position="21"/>
        <end position="117"/>
    </location>
</feature>
<keyword evidence="5" id="KW-1185">Reference proteome</keyword>
<dbReference type="Pfam" id="PF22725">
    <property type="entry name" value="GFO_IDH_MocA_C3"/>
    <property type="match status" value="1"/>
</dbReference>
<dbReference type="OrthoDB" id="9781031at2"/>
<dbReference type="InterPro" id="IPR000683">
    <property type="entry name" value="Gfo/Idh/MocA-like_OxRdtase_N"/>
</dbReference>